<feature type="domain" description="Tyrosine-protein phosphatase" evidence="1">
    <location>
        <begin position="5"/>
        <end position="110"/>
    </location>
</feature>
<dbReference type="PANTHER" id="PTHR46163">
    <property type="entry name" value="TYROSINE-PROTEIN PHOSPHATASE-RELATED"/>
    <property type="match status" value="1"/>
</dbReference>
<feature type="domain" description="Tyrosine specific protein phosphatases" evidence="2">
    <location>
        <begin position="29"/>
        <end position="101"/>
    </location>
</feature>
<dbReference type="EMBL" id="UYRT01079992">
    <property type="protein sequence ID" value="VDN21809.1"/>
    <property type="molecule type" value="Genomic_DNA"/>
</dbReference>
<dbReference type="OrthoDB" id="10051650at2759"/>
<evidence type="ECO:0000259" key="1">
    <source>
        <dbReference type="PROSITE" id="PS50055"/>
    </source>
</evidence>
<organism evidence="5">
    <name type="scientific">Gongylonema pulchrum</name>
    <dbReference type="NCBI Taxonomy" id="637853"/>
    <lineage>
        <taxon>Eukaryota</taxon>
        <taxon>Metazoa</taxon>
        <taxon>Ecdysozoa</taxon>
        <taxon>Nematoda</taxon>
        <taxon>Chromadorea</taxon>
        <taxon>Rhabditida</taxon>
        <taxon>Spirurina</taxon>
        <taxon>Spiruromorpha</taxon>
        <taxon>Spiruroidea</taxon>
        <taxon>Gongylonematidae</taxon>
        <taxon>Gongylonema</taxon>
    </lineage>
</organism>
<dbReference type="SMART" id="SM00404">
    <property type="entry name" value="PTPc_motif"/>
    <property type="match status" value="1"/>
</dbReference>
<accession>A0A183DWU4</accession>
<dbReference type="Proteomes" id="UP000271098">
    <property type="component" value="Unassembled WGS sequence"/>
</dbReference>
<gene>
    <name evidence="3" type="ORF">GPUH_LOCUS13183</name>
</gene>
<reference evidence="5" key="1">
    <citation type="submission" date="2016-06" db="UniProtKB">
        <authorList>
            <consortium name="WormBaseParasite"/>
        </authorList>
    </citation>
    <scope>IDENTIFICATION</scope>
</reference>
<dbReference type="GO" id="GO:0004725">
    <property type="term" value="F:protein tyrosine phosphatase activity"/>
    <property type="evidence" value="ECO:0007669"/>
    <property type="project" value="InterPro"/>
</dbReference>
<sequence length="145" mass="16976">WIHFSEERHIVQHYKWSSWPDRSAPINPSPLIELITKLRPLHEKGPVAVHCSAGIGRTGTFCAVDYSIDRLNDEGIINAPEVVKEVRAQRLHSVQSVLQYLFLHLCLIEYLVSAKTLQRDHLVKKFQRDYEKYLKKFNERLAKEK</sequence>
<dbReference type="AlphaFoldDB" id="A0A183DWU4"/>
<keyword evidence="4" id="KW-1185">Reference proteome</keyword>
<name>A0A183DWU4_9BILA</name>
<protein>
    <submittedName>
        <fullName evidence="5">Protein-tyrosine phosphatase</fullName>
    </submittedName>
</protein>
<dbReference type="SUPFAM" id="SSF52799">
    <property type="entry name" value="(Phosphotyrosine protein) phosphatases II"/>
    <property type="match status" value="1"/>
</dbReference>
<dbReference type="InterPro" id="IPR052782">
    <property type="entry name" value="Oocyte-zygote_transition_reg"/>
</dbReference>
<dbReference type="WBParaSite" id="GPUH_0001320001-mRNA-1">
    <property type="protein sequence ID" value="GPUH_0001320001-mRNA-1"/>
    <property type="gene ID" value="GPUH_0001320001"/>
</dbReference>
<reference evidence="3 4" key="2">
    <citation type="submission" date="2018-11" db="EMBL/GenBank/DDBJ databases">
        <authorList>
            <consortium name="Pathogen Informatics"/>
        </authorList>
    </citation>
    <scope>NUCLEOTIDE SEQUENCE [LARGE SCALE GENOMIC DNA]</scope>
</reference>
<dbReference type="InterPro" id="IPR000387">
    <property type="entry name" value="Tyr_Pase_dom"/>
</dbReference>
<evidence type="ECO:0000259" key="2">
    <source>
        <dbReference type="PROSITE" id="PS50056"/>
    </source>
</evidence>
<dbReference type="InterPro" id="IPR029021">
    <property type="entry name" value="Prot-tyrosine_phosphatase-like"/>
</dbReference>
<dbReference type="PRINTS" id="PR00700">
    <property type="entry name" value="PRTYPHPHTASE"/>
</dbReference>
<evidence type="ECO:0000313" key="4">
    <source>
        <dbReference type="Proteomes" id="UP000271098"/>
    </source>
</evidence>
<dbReference type="CDD" id="cd00047">
    <property type="entry name" value="PTPc"/>
    <property type="match status" value="1"/>
</dbReference>
<dbReference type="PROSITE" id="PS50056">
    <property type="entry name" value="TYR_PHOSPHATASE_2"/>
    <property type="match status" value="1"/>
</dbReference>
<dbReference type="Pfam" id="PF00102">
    <property type="entry name" value="Y_phosphatase"/>
    <property type="match status" value="1"/>
</dbReference>
<dbReference type="PROSITE" id="PS00383">
    <property type="entry name" value="TYR_PHOSPHATASE_1"/>
    <property type="match status" value="1"/>
</dbReference>
<evidence type="ECO:0000313" key="3">
    <source>
        <dbReference type="EMBL" id="VDN21809.1"/>
    </source>
</evidence>
<proteinExistence type="predicted"/>
<dbReference type="InterPro" id="IPR003595">
    <property type="entry name" value="Tyr_Pase_cat"/>
</dbReference>
<dbReference type="InterPro" id="IPR000242">
    <property type="entry name" value="PTP_cat"/>
</dbReference>
<dbReference type="SMART" id="SM00194">
    <property type="entry name" value="PTPc"/>
    <property type="match status" value="1"/>
</dbReference>
<evidence type="ECO:0000313" key="5">
    <source>
        <dbReference type="WBParaSite" id="GPUH_0001320001-mRNA-1"/>
    </source>
</evidence>
<dbReference type="InterPro" id="IPR016130">
    <property type="entry name" value="Tyr_Pase_AS"/>
</dbReference>
<dbReference type="PROSITE" id="PS50055">
    <property type="entry name" value="TYR_PHOSPHATASE_PTP"/>
    <property type="match status" value="1"/>
</dbReference>
<dbReference type="Gene3D" id="3.90.190.10">
    <property type="entry name" value="Protein tyrosine phosphatase superfamily"/>
    <property type="match status" value="1"/>
</dbReference>